<dbReference type="Gene3D" id="2.60.200.20">
    <property type="match status" value="1"/>
</dbReference>
<comment type="caution">
    <text evidence="8">The sequence shown here is derived from an EMBL/GenBank/DDBJ whole genome shotgun (WGS) entry which is preliminary data.</text>
</comment>
<evidence type="ECO:0000313" key="8">
    <source>
        <dbReference type="EMBL" id="CAI9568119.1"/>
    </source>
</evidence>
<feature type="domain" description="PNK FHA" evidence="7">
    <location>
        <begin position="33"/>
        <end position="103"/>
    </location>
</feature>
<reference evidence="8" key="1">
    <citation type="submission" date="2023-05" db="EMBL/GenBank/DDBJ databases">
        <authorList>
            <person name="Stuckert A."/>
        </authorList>
    </citation>
    <scope>NUCLEOTIDE SEQUENCE</scope>
</reference>
<dbReference type="PROSITE" id="PS51257">
    <property type="entry name" value="PROKAR_LIPOPROTEIN"/>
    <property type="match status" value="1"/>
</dbReference>
<name>A0ABN9D6G4_9NEOB</name>
<dbReference type="Gene3D" id="3.40.50.1000">
    <property type="entry name" value="HAD superfamily/HAD-like"/>
    <property type="match status" value="1"/>
</dbReference>
<feature type="region of interest" description="Disordered" evidence="6">
    <location>
        <begin position="139"/>
        <end position="207"/>
    </location>
</feature>
<dbReference type="InterPro" id="IPR008984">
    <property type="entry name" value="SMAD_FHA_dom_sf"/>
</dbReference>
<evidence type="ECO:0000259" key="7">
    <source>
        <dbReference type="Pfam" id="PF17913"/>
    </source>
</evidence>
<evidence type="ECO:0000256" key="1">
    <source>
        <dbReference type="ARBA" id="ARBA00004123"/>
    </source>
</evidence>
<dbReference type="EMBL" id="CATNWA010014148">
    <property type="protein sequence ID" value="CAI9568119.1"/>
    <property type="molecule type" value="Genomic_DNA"/>
</dbReference>
<evidence type="ECO:0000256" key="4">
    <source>
        <dbReference type="ARBA" id="ARBA00023204"/>
    </source>
</evidence>
<organism evidence="8 9">
    <name type="scientific">Staurois parvus</name>
    <dbReference type="NCBI Taxonomy" id="386267"/>
    <lineage>
        <taxon>Eukaryota</taxon>
        <taxon>Metazoa</taxon>
        <taxon>Chordata</taxon>
        <taxon>Craniata</taxon>
        <taxon>Vertebrata</taxon>
        <taxon>Euteleostomi</taxon>
        <taxon>Amphibia</taxon>
        <taxon>Batrachia</taxon>
        <taxon>Anura</taxon>
        <taxon>Neobatrachia</taxon>
        <taxon>Ranoidea</taxon>
        <taxon>Ranidae</taxon>
        <taxon>Staurois</taxon>
    </lineage>
</organism>
<comment type="subcellular location">
    <subcellularLocation>
        <location evidence="1">Nucleus</location>
    </subcellularLocation>
</comment>
<keyword evidence="4" id="KW-0234">DNA repair</keyword>
<dbReference type="SUPFAM" id="SSF49879">
    <property type="entry name" value="SMAD/FHA domain"/>
    <property type="match status" value="1"/>
</dbReference>
<evidence type="ECO:0000313" key="9">
    <source>
        <dbReference type="Proteomes" id="UP001162483"/>
    </source>
</evidence>
<protein>
    <recommendedName>
        <fullName evidence="7">PNK FHA domain-containing protein</fullName>
    </recommendedName>
</protein>
<evidence type="ECO:0000256" key="5">
    <source>
        <dbReference type="ARBA" id="ARBA00023242"/>
    </source>
</evidence>
<keyword evidence="2" id="KW-0227">DNA damage</keyword>
<feature type="compositionally biased region" description="Basic and acidic residues" evidence="6">
    <location>
        <begin position="175"/>
        <end position="194"/>
    </location>
</feature>
<evidence type="ECO:0000256" key="3">
    <source>
        <dbReference type="ARBA" id="ARBA00022801"/>
    </source>
</evidence>
<dbReference type="SUPFAM" id="SSF56784">
    <property type="entry name" value="HAD-like"/>
    <property type="match status" value="1"/>
</dbReference>
<dbReference type="Proteomes" id="UP001162483">
    <property type="component" value="Unassembled WGS sequence"/>
</dbReference>
<evidence type="ECO:0000256" key="6">
    <source>
        <dbReference type="SAM" id="MobiDB-lite"/>
    </source>
</evidence>
<dbReference type="InterPro" id="IPR036412">
    <property type="entry name" value="HAD-like_sf"/>
</dbReference>
<dbReference type="PANTHER" id="PTHR12083:SF9">
    <property type="entry name" value="BIFUNCTIONAL POLYNUCLEOTIDE PHOSPHATASE_KINASE"/>
    <property type="match status" value="1"/>
</dbReference>
<dbReference type="InterPro" id="IPR041388">
    <property type="entry name" value="FHA_2"/>
</dbReference>
<evidence type="ECO:0000256" key="2">
    <source>
        <dbReference type="ARBA" id="ARBA00022763"/>
    </source>
</evidence>
<keyword evidence="3" id="KW-0378">Hydrolase</keyword>
<dbReference type="Pfam" id="PF08645">
    <property type="entry name" value="PNK3P"/>
    <property type="match status" value="1"/>
</dbReference>
<dbReference type="PANTHER" id="PTHR12083">
    <property type="entry name" value="BIFUNCTIONAL POLYNUCLEOTIDE PHOSPHATASE/KINASE"/>
    <property type="match status" value="1"/>
</dbReference>
<dbReference type="InterPro" id="IPR023214">
    <property type="entry name" value="HAD_sf"/>
</dbReference>
<dbReference type="InterPro" id="IPR013954">
    <property type="entry name" value="PNK3P"/>
</dbReference>
<proteinExistence type="predicted"/>
<accession>A0ABN9D6G4</accession>
<keyword evidence="5" id="KW-0539">Nucleus</keyword>
<keyword evidence="9" id="KW-1185">Reference proteome</keyword>
<gene>
    <name evidence="8" type="ORF">SPARVUS_LOCUS6648890</name>
</gene>
<sequence length="320" mass="35432">MCGTWRDGVHLRTVVFRVNCTQSVSVACLKMKCFLESVDKKHSPIELRDGVAVILGRSPLTCIADRKCSKTQVELVANIEKRVVRVTQLGPNPTTIGEVNLKQGESTLMNGDQTLYMVNSLYPYILVFNNESPHNLTMAAKPKTMNKKRGPAASPKKTITDFFGGAASKSPKKSQKVEDDKLEPSSKRTKRQESELGAAEDSDEEISSKLKEFQEIAARASNTNIKISSDSPEVLTGRICSKDSWEEHGKLLVFNKKGVQASSKIAGFDIDGTIITTKSGKVFPTNADDWRILYSEIPKKLKELLKDGYKVVFFHQSDGD</sequence>
<dbReference type="Pfam" id="PF17913">
    <property type="entry name" value="FHA_2"/>
    <property type="match status" value="1"/>
</dbReference>